<organism evidence="1 2">
    <name type="scientific">Microcoleus asticus IPMA8</name>
    <dbReference type="NCBI Taxonomy" id="2563858"/>
    <lineage>
        <taxon>Bacteria</taxon>
        <taxon>Bacillati</taxon>
        <taxon>Cyanobacteriota</taxon>
        <taxon>Cyanophyceae</taxon>
        <taxon>Oscillatoriophycideae</taxon>
        <taxon>Oscillatoriales</taxon>
        <taxon>Microcoleaceae</taxon>
        <taxon>Microcoleus</taxon>
        <taxon>Microcoleus asticus</taxon>
    </lineage>
</organism>
<reference evidence="1 2" key="1">
    <citation type="journal article" date="2020" name="Sci. Rep.">
        <title>A novel cyanobacterial geosmin producer, revising GeoA distribution and dispersion patterns in Bacteria.</title>
        <authorList>
            <person name="Churro C."/>
            <person name="Semedo-Aguiar A.P."/>
            <person name="Silva A.D."/>
            <person name="Pereira-Leal J.B."/>
            <person name="Leite R.B."/>
        </authorList>
    </citation>
    <scope>NUCLEOTIDE SEQUENCE [LARGE SCALE GENOMIC DNA]</scope>
    <source>
        <strain evidence="1 2">IPMA8</strain>
    </source>
</reference>
<dbReference type="EMBL" id="SRRZ01000188">
    <property type="protein sequence ID" value="NQE38185.1"/>
    <property type="molecule type" value="Genomic_DNA"/>
</dbReference>
<comment type="caution">
    <text evidence="1">The sequence shown here is derived from an EMBL/GenBank/DDBJ whole genome shotgun (WGS) entry which is preliminary data.</text>
</comment>
<evidence type="ECO:0000313" key="2">
    <source>
        <dbReference type="Proteomes" id="UP000702425"/>
    </source>
</evidence>
<gene>
    <name evidence="1" type="ORF">E5S67_05970</name>
</gene>
<name>A0ABX2D689_9CYAN</name>
<proteinExistence type="predicted"/>
<accession>A0ABX2D689</accession>
<dbReference type="RefSeq" id="WP_172192752.1">
    <property type="nucleotide sequence ID" value="NZ_CAWPPK010000099.1"/>
</dbReference>
<sequence length="73" mass="8557">MRKYIIFKAQSMSAEGGQNRMLAHTGATTDILCEYYDSSDEPLPQPGNCPYEFCRIEEFNDRQFPHSYTHYRV</sequence>
<dbReference type="Proteomes" id="UP000702425">
    <property type="component" value="Unassembled WGS sequence"/>
</dbReference>
<keyword evidence="2" id="KW-1185">Reference proteome</keyword>
<protein>
    <submittedName>
        <fullName evidence="1">Uncharacterized protein</fullName>
    </submittedName>
</protein>
<evidence type="ECO:0000313" key="1">
    <source>
        <dbReference type="EMBL" id="NQE38185.1"/>
    </source>
</evidence>